<sequence length="77" mass="8842">MNFNIFLLLIDKNILKFIISKKTAARRIIRVEAAGTQIPAVQGTKPFFEFVRISIAQRHDFDCKTVTVHLEGVDLRQ</sequence>
<reference evidence="1 2" key="1">
    <citation type="journal article" date="2011" name="EMBO J.">
        <title>Structural diversity of bacterial flagellar motors.</title>
        <authorList>
            <person name="Chen S."/>
            <person name="Beeby M."/>
            <person name="Murphy G.E."/>
            <person name="Leadbetter J.R."/>
            <person name="Hendrixson D.R."/>
            <person name="Briegel A."/>
            <person name="Li Z."/>
            <person name="Shi J."/>
            <person name="Tocheva E.I."/>
            <person name="Muller A."/>
            <person name="Dobro M.J."/>
            <person name="Jensen G.J."/>
        </authorList>
    </citation>
    <scope>NUCLEOTIDE SEQUENCE [LARGE SCALE GENOMIC DNA]</scope>
    <source>
        <strain evidence="1 2">DSM 6540</strain>
    </source>
</reference>
<protein>
    <submittedName>
        <fullName evidence="1">Uncharacterized protein</fullName>
    </submittedName>
</protein>
<dbReference type="AlphaFoldDB" id="F7NJP8"/>
<evidence type="ECO:0000313" key="2">
    <source>
        <dbReference type="Proteomes" id="UP000003240"/>
    </source>
</evidence>
<dbReference type="Proteomes" id="UP000003240">
    <property type="component" value="Unassembled WGS sequence"/>
</dbReference>
<dbReference type="RefSeq" id="WP_004095703.1">
    <property type="nucleotide sequence ID" value="NZ_AFGF01000098.1"/>
</dbReference>
<evidence type="ECO:0000313" key="1">
    <source>
        <dbReference type="EMBL" id="EGO63704.1"/>
    </source>
</evidence>
<dbReference type="STRING" id="1009370.ALO_11529"/>
<dbReference type="EMBL" id="AFGF01000098">
    <property type="protein sequence ID" value="EGO63704.1"/>
    <property type="molecule type" value="Genomic_DNA"/>
</dbReference>
<accession>F7NJP8</accession>
<organism evidence="1 2">
    <name type="scientific">Acetonema longum DSM 6540</name>
    <dbReference type="NCBI Taxonomy" id="1009370"/>
    <lineage>
        <taxon>Bacteria</taxon>
        <taxon>Bacillati</taxon>
        <taxon>Bacillota</taxon>
        <taxon>Negativicutes</taxon>
        <taxon>Acetonemataceae</taxon>
        <taxon>Acetonema</taxon>
    </lineage>
</organism>
<comment type="caution">
    <text evidence="1">The sequence shown here is derived from an EMBL/GenBank/DDBJ whole genome shotgun (WGS) entry which is preliminary data.</text>
</comment>
<name>F7NJP8_9FIRM</name>
<gene>
    <name evidence="1" type="ORF">ALO_11529</name>
</gene>
<proteinExistence type="predicted"/>
<keyword evidence="2" id="KW-1185">Reference proteome</keyword>